<proteinExistence type="predicted"/>
<gene>
    <name evidence="2" type="ORF">EEI45_01150</name>
</gene>
<feature type="transmembrane region" description="Helical" evidence="1">
    <location>
        <begin position="58"/>
        <end position="76"/>
    </location>
</feature>
<keyword evidence="1" id="KW-0812">Transmembrane</keyword>
<organism evidence="2 3">
    <name type="scientific">Erysipelothrix piscisicarius</name>
    <dbReference type="NCBI Taxonomy" id="2485784"/>
    <lineage>
        <taxon>Bacteria</taxon>
        <taxon>Bacillati</taxon>
        <taxon>Bacillota</taxon>
        <taxon>Erysipelotrichia</taxon>
        <taxon>Erysipelotrichales</taxon>
        <taxon>Erysipelotrichaceae</taxon>
        <taxon>Erysipelothrix</taxon>
    </lineage>
</organism>
<dbReference type="RefSeq" id="WP_125163809.1">
    <property type="nucleotide sequence ID" value="NZ_CP034234.1"/>
</dbReference>
<dbReference type="Proteomes" id="UP000278804">
    <property type="component" value="Chromosome"/>
</dbReference>
<dbReference type="AlphaFoldDB" id="A0A451ENU2"/>
<feature type="transmembrane region" description="Helical" evidence="1">
    <location>
        <begin position="88"/>
        <end position="110"/>
    </location>
</feature>
<keyword evidence="3" id="KW-1185">Reference proteome</keyword>
<sequence>MKRTWSALLVILASAIVYKFLISVLPSSLEGIATTIWMVLMLVIGYFLAPLQKKNNRWVGKVVLSFVIICVFGYRLNVLSIPEFTTLLNAIGITGTFLDILLIYCGWAFFQV</sequence>
<dbReference type="KEGG" id="eri:EEI45_01150"/>
<evidence type="ECO:0000313" key="3">
    <source>
        <dbReference type="Proteomes" id="UP000278804"/>
    </source>
</evidence>
<feature type="transmembrane region" description="Helical" evidence="1">
    <location>
        <begin position="31"/>
        <end position="51"/>
    </location>
</feature>
<accession>A0A451ENU2</accession>
<reference evidence="2 3" key="1">
    <citation type="journal article" date="2020" name="Int. J. Syst. Evol. Microbiol.">
        <title>Description of Erysipelothrix piscisicarius sp. nov., an emergent fish pathogen, and assessment of virulence using a tiger barb (Puntigrus tetrazona) infection model.</title>
        <authorList>
            <person name="Pomaranski E.K."/>
            <person name="Griffin M.J."/>
            <person name="Camus A.C."/>
            <person name="Armwood A.R."/>
            <person name="Shelley J."/>
            <person name="Waldbieser G.C."/>
            <person name="LaFrentz B.R."/>
            <person name="Garcia J.C."/>
            <person name="Yanong R."/>
            <person name="Soto E."/>
        </authorList>
    </citation>
    <scope>NUCLEOTIDE SEQUENCE [LARGE SCALE GENOMIC DNA]</scope>
    <source>
        <strain evidence="2 3">15TAL0474</strain>
    </source>
</reference>
<name>A0A451ENU2_9FIRM</name>
<evidence type="ECO:0000256" key="1">
    <source>
        <dbReference type="SAM" id="Phobius"/>
    </source>
</evidence>
<protein>
    <submittedName>
        <fullName evidence="2">Uncharacterized protein</fullName>
    </submittedName>
</protein>
<keyword evidence="1" id="KW-1133">Transmembrane helix</keyword>
<dbReference type="EMBL" id="CP034234">
    <property type="protein sequence ID" value="AZK43590.1"/>
    <property type="molecule type" value="Genomic_DNA"/>
</dbReference>
<keyword evidence="1" id="KW-0472">Membrane</keyword>
<evidence type="ECO:0000313" key="2">
    <source>
        <dbReference type="EMBL" id="AZK43590.1"/>
    </source>
</evidence>